<keyword evidence="1" id="KW-0472">Membrane</keyword>
<comment type="caution">
    <text evidence="2">The sequence shown here is derived from an EMBL/GenBank/DDBJ whole genome shotgun (WGS) entry which is preliminary data.</text>
</comment>
<dbReference type="AlphaFoldDB" id="A0A1F4W1E4"/>
<feature type="transmembrane region" description="Helical" evidence="1">
    <location>
        <begin position="12"/>
        <end position="30"/>
    </location>
</feature>
<proteinExistence type="predicted"/>
<gene>
    <name evidence="2" type="ORF">A2264_00600</name>
</gene>
<sequence>MTMKHQIMLERAFVVVFIVIAISLCFLLYMSPKISEEDLVLFLSATGQQYCTFIEGGQQYVDQMSGIMTLEDVLERSAFDYGQSYSQLEKLYPQSQWLQKLPVPGKLTCPFTYR</sequence>
<organism evidence="2 3">
    <name type="scientific">candidate division WWE3 bacterium RIFOXYA2_FULL_46_9</name>
    <dbReference type="NCBI Taxonomy" id="1802636"/>
    <lineage>
        <taxon>Bacteria</taxon>
        <taxon>Katanobacteria</taxon>
    </lineage>
</organism>
<reference evidence="2 3" key="1">
    <citation type="journal article" date="2016" name="Nat. Commun.">
        <title>Thousands of microbial genomes shed light on interconnected biogeochemical processes in an aquifer system.</title>
        <authorList>
            <person name="Anantharaman K."/>
            <person name="Brown C.T."/>
            <person name="Hug L.A."/>
            <person name="Sharon I."/>
            <person name="Castelle C.J."/>
            <person name="Probst A.J."/>
            <person name="Thomas B.C."/>
            <person name="Singh A."/>
            <person name="Wilkins M.J."/>
            <person name="Karaoz U."/>
            <person name="Brodie E.L."/>
            <person name="Williams K.H."/>
            <person name="Hubbard S.S."/>
            <person name="Banfield J.F."/>
        </authorList>
    </citation>
    <scope>NUCLEOTIDE SEQUENCE [LARGE SCALE GENOMIC DNA]</scope>
</reference>
<evidence type="ECO:0000313" key="2">
    <source>
        <dbReference type="EMBL" id="OGC63180.1"/>
    </source>
</evidence>
<dbReference type="EMBL" id="MEVT01000008">
    <property type="protein sequence ID" value="OGC63180.1"/>
    <property type="molecule type" value="Genomic_DNA"/>
</dbReference>
<dbReference type="Proteomes" id="UP000176614">
    <property type="component" value="Unassembled WGS sequence"/>
</dbReference>
<keyword evidence="1" id="KW-0812">Transmembrane</keyword>
<keyword evidence="1" id="KW-1133">Transmembrane helix</keyword>
<accession>A0A1F4W1E4</accession>
<evidence type="ECO:0000313" key="3">
    <source>
        <dbReference type="Proteomes" id="UP000176614"/>
    </source>
</evidence>
<protein>
    <submittedName>
        <fullName evidence="2">Uncharacterized protein</fullName>
    </submittedName>
</protein>
<name>A0A1F4W1E4_UNCKA</name>
<evidence type="ECO:0000256" key="1">
    <source>
        <dbReference type="SAM" id="Phobius"/>
    </source>
</evidence>